<evidence type="ECO:0000256" key="8">
    <source>
        <dbReference type="ARBA" id="ARBA00022679"/>
    </source>
</evidence>
<dbReference type="GO" id="GO:0061630">
    <property type="term" value="F:ubiquitin protein ligase activity"/>
    <property type="evidence" value="ECO:0007669"/>
    <property type="project" value="UniProtKB-UniRule"/>
</dbReference>
<dbReference type="InterPro" id="IPR013083">
    <property type="entry name" value="Znf_RING/FYVE/PHD"/>
</dbReference>
<dbReference type="InterPro" id="IPR039795">
    <property type="entry name" value="LTN1/Rkr1"/>
</dbReference>
<dbReference type="STRING" id="29172.A0A0D8XVK6"/>
<comment type="subcellular location">
    <subcellularLocation>
        <location evidence="2">Cytoplasm</location>
        <location evidence="2">Cytosol</location>
    </subcellularLocation>
</comment>
<dbReference type="GO" id="GO:0008270">
    <property type="term" value="F:zinc ion binding"/>
    <property type="evidence" value="ECO:0007669"/>
    <property type="project" value="UniProtKB-KW"/>
</dbReference>
<dbReference type="Pfam" id="PF23009">
    <property type="entry name" value="UBC_like"/>
    <property type="match status" value="1"/>
</dbReference>
<evidence type="ECO:0000256" key="5">
    <source>
        <dbReference type="ARBA" id="ARBA00012483"/>
    </source>
</evidence>
<keyword evidence="9 18" id="KW-0479">Metal-binding</keyword>
<reference evidence="21 22" key="1">
    <citation type="submission" date="2013-11" db="EMBL/GenBank/DDBJ databases">
        <title>Draft genome of the bovine lungworm Dictyocaulus viviparus.</title>
        <authorList>
            <person name="Mitreva M."/>
        </authorList>
    </citation>
    <scope>NUCLEOTIDE SEQUENCE [LARGE SCALE GENOMIC DNA]</scope>
    <source>
        <strain evidence="21 22">HannoverDv2000</strain>
    </source>
</reference>
<dbReference type="Proteomes" id="UP000053766">
    <property type="component" value="Unassembled WGS sequence"/>
</dbReference>
<dbReference type="InterPro" id="IPR016024">
    <property type="entry name" value="ARM-type_fold"/>
</dbReference>
<dbReference type="Pfam" id="PF13639">
    <property type="entry name" value="zf-RING_2"/>
    <property type="match status" value="1"/>
</dbReference>
<dbReference type="GO" id="GO:1990112">
    <property type="term" value="C:RQC complex"/>
    <property type="evidence" value="ECO:0007669"/>
    <property type="project" value="UniProtKB-UniRule"/>
</dbReference>
<keyword evidence="8 18" id="KW-0808">Transferase</keyword>
<dbReference type="GO" id="GO:1990116">
    <property type="term" value="P:ribosome-associated ubiquitin-dependent protein catabolic process"/>
    <property type="evidence" value="ECO:0007669"/>
    <property type="project" value="UniProtKB-UniRule"/>
</dbReference>
<evidence type="ECO:0000256" key="14">
    <source>
        <dbReference type="ARBA" id="ARBA00032366"/>
    </source>
</evidence>
<evidence type="ECO:0000256" key="12">
    <source>
        <dbReference type="ARBA" id="ARBA00022786"/>
    </source>
</evidence>
<keyword evidence="11 17" id="KW-0863">Zinc-finger</keyword>
<dbReference type="Pfam" id="PF24618">
    <property type="entry name" value="LTN1_E3_ligase_5th"/>
    <property type="match status" value="1"/>
</dbReference>
<evidence type="ECO:0000256" key="1">
    <source>
        <dbReference type="ARBA" id="ARBA00000900"/>
    </source>
</evidence>
<organism evidence="21 22">
    <name type="scientific">Dictyocaulus viviparus</name>
    <name type="common">Bovine lungworm</name>
    <dbReference type="NCBI Taxonomy" id="29172"/>
    <lineage>
        <taxon>Eukaryota</taxon>
        <taxon>Metazoa</taxon>
        <taxon>Ecdysozoa</taxon>
        <taxon>Nematoda</taxon>
        <taxon>Chromadorea</taxon>
        <taxon>Rhabditida</taxon>
        <taxon>Rhabditina</taxon>
        <taxon>Rhabditomorpha</taxon>
        <taxon>Strongyloidea</taxon>
        <taxon>Metastrongylidae</taxon>
        <taxon>Dictyocaulus</taxon>
    </lineage>
</organism>
<dbReference type="PROSITE" id="PS51257">
    <property type="entry name" value="PROKAR_LIPOPROTEIN"/>
    <property type="match status" value="1"/>
</dbReference>
<evidence type="ECO:0000256" key="18">
    <source>
        <dbReference type="RuleBase" id="RU367090"/>
    </source>
</evidence>
<name>A0A0D8XVK6_DICVI</name>
<reference evidence="22" key="2">
    <citation type="journal article" date="2016" name="Sci. Rep.">
        <title>Dictyocaulus viviparus genome, variome and transcriptome elucidate lungworm biology and support future intervention.</title>
        <authorList>
            <person name="McNulty S.N."/>
            <person name="Strube C."/>
            <person name="Rosa B.A."/>
            <person name="Martin J.C."/>
            <person name="Tyagi R."/>
            <person name="Choi Y.J."/>
            <person name="Wang Q."/>
            <person name="Hallsworth Pepin K."/>
            <person name="Zhang X."/>
            <person name="Ozersky P."/>
            <person name="Wilson R.K."/>
            <person name="Sternberg P.W."/>
            <person name="Gasser R.B."/>
            <person name="Mitreva M."/>
        </authorList>
    </citation>
    <scope>NUCLEOTIDE SEQUENCE [LARGE SCALE GENOMIC DNA]</scope>
    <source>
        <strain evidence="22">HannoverDv2000</strain>
    </source>
</reference>
<dbReference type="Gene3D" id="1.25.10.10">
    <property type="entry name" value="Leucine-rich Repeat Variant"/>
    <property type="match status" value="1"/>
</dbReference>
<evidence type="ECO:0000256" key="11">
    <source>
        <dbReference type="ARBA" id="ARBA00022771"/>
    </source>
</evidence>
<dbReference type="GO" id="GO:0005829">
    <property type="term" value="C:cytosol"/>
    <property type="evidence" value="ECO:0007669"/>
    <property type="project" value="UniProtKB-SubCell"/>
</dbReference>
<dbReference type="PANTHER" id="PTHR12389">
    <property type="entry name" value="ZINC FINGER PROTEIN 294"/>
    <property type="match status" value="1"/>
</dbReference>
<dbReference type="Gene3D" id="3.30.40.10">
    <property type="entry name" value="Zinc/RING finger domain, C3HC4 (zinc finger)"/>
    <property type="match status" value="1"/>
</dbReference>
<evidence type="ECO:0000256" key="16">
    <source>
        <dbReference type="ARBA" id="ARBA00065062"/>
    </source>
</evidence>
<dbReference type="PANTHER" id="PTHR12389:SF0">
    <property type="entry name" value="E3 UBIQUITIN-PROTEIN LIGASE LISTERIN"/>
    <property type="match status" value="1"/>
</dbReference>
<evidence type="ECO:0000256" key="19">
    <source>
        <dbReference type="SAM" id="MobiDB-lite"/>
    </source>
</evidence>
<dbReference type="Pfam" id="PF22958">
    <property type="entry name" value="Ltn1_1st"/>
    <property type="match status" value="1"/>
</dbReference>
<evidence type="ECO:0000256" key="17">
    <source>
        <dbReference type="PROSITE-ProRule" id="PRU00175"/>
    </source>
</evidence>
<dbReference type="InterPro" id="IPR001841">
    <property type="entry name" value="Znf_RING"/>
</dbReference>
<dbReference type="EMBL" id="KN716355">
    <property type="protein sequence ID" value="KJH46386.1"/>
    <property type="molecule type" value="Genomic_DNA"/>
</dbReference>
<evidence type="ECO:0000256" key="6">
    <source>
        <dbReference type="ARBA" id="ARBA00017157"/>
    </source>
</evidence>
<proteinExistence type="inferred from homology"/>
<dbReference type="CDD" id="cd16491">
    <property type="entry name" value="RING-CH-C4HC3_LTN1"/>
    <property type="match status" value="1"/>
</dbReference>
<dbReference type="GO" id="GO:0043023">
    <property type="term" value="F:ribosomal large subunit binding"/>
    <property type="evidence" value="ECO:0007669"/>
    <property type="project" value="TreeGrafter"/>
</dbReference>
<feature type="region of interest" description="Disordered" evidence="19">
    <location>
        <begin position="19"/>
        <end position="42"/>
    </location>
</feature>
<dbReference type="FunFam" id="3.30.40.10:FF:000038">
    <property type="entry name" value="E3 ubiquitin-protein ligase listerin"/>
    <property type="match status" value="1"/>
</dbReference>
<dbReference type="OrthoDB" id="6108at2759"/>
<comment type="catalytic activity">
    <reaction evidence="1 18">
        <text>S-ubiquitinyl-[E2 ubiquitin-conjugating enzyme]-L-cysteine + [acceptor protein]-L-lysine = [E2 ubiquitin-conjugating enzyme]-L-cysteine + N(6)-ubiquitinyl-[acceptor protein]-L-lysine.</text>
        <dbReference type="EC" id="2.3.2.27"/>
    </reaction>
</comment>
<dbReference type="SUPFAM" id="SSF57850">
    <property type="entry name" value="RING/U-box"/>
    <property type="match status" value="1"/>
</dbReference>
<evidence type="ECO:0000256" key="2">
    <source>
        <dbReference type="ARBA" id="ARBA00004514"/>
    </source>
</evidence>
<evidence type="ECO:0000256" key="15">
    <source>
        <dbReference type="ARBA" id="ARBA00053497"/>
    </source>
</evidence>
<evidence type="ECO:0000256" key="9">
    <source>
        <dbReference type="ARBA" id="ARBA00022723"/>
    </source>
</evidence>
<feature type="domain" description="RING-type" evidence="20">
    <location>
        <begin position="1314"/>
        <end position="1361"/>
    </location>
</feature>
<evidence type="ECO:0000256" key="4">
    <source>
        <dbReference type="ARBA" id="ARBA00007997"/>
    </source>
</evidence>
<dbReference type="InterPro" id="IPR054478">
    <property type="entry name" value="LTN1_UBC"/>
</dbReference>
<gene>
    <name evidence="21" type="ORF">DICVIV_07554</name>
</gene>
<dbReference type="UniPathway" id="UPA00143"/>
<evidence type="ECO:0000256" key="10">
    <source>
        <dbReference type="ARBA" id="ARBA00022737"/>
    </source>
</evidence>
<keyword evidence="13 18" id="KW-0862">Zinc</keyword>
<keyword evidence="22" id="KW-1185">Reference proteome</keyword>
<evidence type="ECO:0000256" key="3">
    <source>
        <dbReference type="ARBA" id="ARBA00004906"/>
    </source>
</evidence>
<dbReference type="GO" id="GO:0072344">
    <property type="term" value="P:rescue of stalled ribosome"/>
    <property type="evidence" value="ECO:0007669"/>
    <property type="project" value="UniProtKB-UniRule"/>
</dbReference>
<keyword evidence="12 18" id="KW-0833">Ubl conjugation pathway</keyword>
<dbReference type="EC" id="2.3.2.27" evidence="5 18"/>
<keyword evidence="7" id="KW-0963">Cytoplasm</keyword>
<protein>
    <recommendedName>
        <fullName evidence="6 18">E3 ubiquitin-protein ligase listerin</fullName>
        <ecNumber evidence="5 18">2.3.2.27</ecNumber>
    </recommendedName>
    <alternativeName>
        <fullName evidence="14 18">RING-type E3 ubiquitin transferase listerin</fullName>
    </alternativeName>
</protein>
<comment type="pathway">
    <text evidence="3 18">Protein modification; protein ubiquitination.</text>
</comment>
<sequence>MYKPRTNCSYVLSQSSAGCKMSKPQRRKGNAKNGDDRTSFQSASSSQAAAFLERTGFSTTYSGFDSAATNVFEVASAKREGALCHTLDQDIVLVMRKLSKKDHQTREKGLRDLLSILKGKEQEMVETCYNHYAIIMGRLVLDGSPTVRMLSLQLTTFFISSLKKAAEKQLKLIIPFVLIAICDASFSVANQAESVLVENFPDEKNVQVISIFATDTMKLAIDIIAGRHTLVQPEKYDSLDSSEQRHARLTTQCLLAIARLAPTTFCNEKLKEAFSSFLMDTSVIKTLAKGSAPVKSALLEVCIKIANCVPIFNNTFLVTWIISNLDSQEYSVCRKAFEALILMASDERFYEKFDVNKCVVPKIMSVVKKKRILVQIIRCIDKVADESHGSQETLVSFLLWILDKDMLHIEHKTFLLDSLQLTLIGKRPRTNVMCALLVTPGHWLIRNFHVALLRSPPLLLDFVKPLTTCSEDYLSYVDKNIHLVNTLSKEVQSSSHTAQVVLRVLRQHPSQISELDVRHCCNASLVFLKDCKLSSSCFISFLFNELTCDDWPLLSSNMGAKLIPSVKEFFNRCYEEKNYFQAVKVLNLLKLPEDLKAELSRLLFLSLFDGVADNDVEIVLDLVKRFPPRESLIRNIISSVLLCPSNERLKRIGLLCSQLICSEGIYVALLPSQDELLSMLTILDTWVTCDIIAHCGLFADPLCNKLENCISEEEQFRFVYVCAEKALIYLNIDYEGSTSEPISGPEHDVSLAYAATVVPILRLLHSTRWRIQTITDTLSDVMNQWDHTFHKTTVASHRAISTLLRLPRSFSSAQLALCHIRNSNHVQLPLSSWKEPEKKVAWYWALKSDCSNLNLDSIEQWITRFHFDSRFDFLSLVYQHIQSDSSEWEDSIFNANFLNTPSWRVSCLCIIAAIDVISETTLSSLSSDLLDFILCGVVTAMDSCDEKTEMKFDDSIQFESLAGLSLKLFNSDLSFFVHNLVSAVHHVHKLPDNLSLKKKLCPELDKLEYDDINQTLIIHSEDLLLSENIFIRFAALHMLKILSPLMYKQENSLWMEADNVSITGPRHLVVPETFSRLINQTTGWPAIMAFDCALVPLLTCITSEEERVAYCNVLLHPITSVLPQILAKCPNDIRGFYAHFQNRKGLCLSILTIIAKAKERDFFVTQSFELTVDAYERYAANLLFRYICHYVSKHLINAELNKVKLANQKFLKEDKLLKNISVYRVLSPTYLSGEVTAEYKVEETTMKLSIALPSNWPLSVPSIQLDKAIVPSEKAKKWLLQLTAYLFHQNGSIVDGIMMWRRNVDRDVDGAEACTVCMMTIHPTNHQLPKVKCRQCKNKFHSNCLYKWFESSSQSTCPLCRANFM</sequence>
<dbReference type="InterPro" id="IPR056241">
    <property type="entry name" value="LTN1_HEAT_5th"/>
</dbReference>
<comment type="function">
    <text evidence="15">E3 ubiquitin-protein ligase. Component of the ribosome quality control complex (RQC), a ribosome-associated complex that mediates ubiquitination and extraction of incompletely synthesized nascent chains for proteasomal degradation. Ubiquitination leads to vcp/p97 recruitment for extraction and degradation of the incomplete translation product.</text>
</comment>
<comment type="similarity">
    <text evidence="4 18">Belongs to the LTN1 family.</text>
</comment>
<evidence type="ECO:0000256" key="7">
    <source>
        <dbReference type="ARBA" id="ARBA00022490"/>
    </source>
</evidence>
<dbReference type="InterPro" id="IPR054476">
    <property type="entry name" value="Ltn1_N"/>
</dbReference>
<dbReference type="InterPro" id="IPR039804">
    <property type="entry name" value="RING-CH-C4HC3_LTN1"/>
</dbReference>
<dbReference type="PROSITE" id="PS50089">
    <property type="entry name" value="ZF_RING_2"/>
    <property type="match status" value="1"/>
</dbReference>
<evidence type="ECO:0000313" key="22">
    <source>
        <dbReference type="Proteomes" id="UP000053766"/>
    </source>
</evidence>
<evidence type="ECO:0000256" key="13">
    <source>
        <dbReference type="ARBA" id="ARBA00022833"/>
    </source>
</evidence>
<dbReference type="GO" id="GO:0016567">
    <property type="term" value="P:protein ubiquitination"/>
    <property type="evidence" value="ECO:0007669"/>
    <property type="project" value="UniProtKB-UniPathway"/>
</dbReference>
<dbReference type="InterPro" id="IPR011989">
    <property type="entry name" value="ARM-like"/>
</dbReference>
<evidence type="ECO:0000259" key="20">
    <source>
        <dbReference type="PROSITE" id="PS50089"/>
    </source>
</evidence>
<evidence type="ECO:0000313" key="21">
    <source>
        <dbReference type="EMBL" id="KJH46386.1"/>
    </source>
</evidence>
<comment type="subunit">
    <text evidence="16">Component of the ribosome quality control complex (RQC), composed of at least the E3 ubiquitin ligase ltn1 and nemf. The complex probably also contains tcf25 as well as vcp/p97 and its ubiquitin-binding cofactors. RQC forms a stable complex with 60S ribosomal subunits.</text>
</comment>
<dbReference type="SUPFAM" id="SSF48371">
    <property type="entry name" value="ARM repeat"/>
    <property type="match status" value="1"/>
</dbReference>
<keyword evidence="10" id="KW-0677">Repeat</keyword>
<accession>A0A0D8XVK6</accession>